<sequence>MPDQAPVSGHRNPRALLSREVTIYLVVQFVLTCVAFIPGAITVGILLFIVPGSVLIVSVTLLVYSIALLPAYLINRHLGKRWLAAGVAFLGLAAVALLPHFIDGYLLHRLVASDVSYPQSSFQPRSFELPYQDRDMSWTNWRGQPLIKPPPPCADLCQQLLFEGNVDQVFVHGDSSGDPLANGTIVITGAKAYRLVSDGSKHTFRPADLSHDSSAQEIPVEQALNPTKFFKPRWRRFRLQQQQGSCPATPSIVKLSQEGRCLIEDVVDSADADVVLSISDPVPVRKDNGPSDPCEVLPYRGIQDGPTTVTIAERHEGKLIPVEIKTTLVARYATLPFYFSVRPAGQLNLCLGVASDPFPRSHADPYEMISRRYGLAIARAEGSDRPPRSR</sequence>
<dbReference type="RefSeq" id="WP_166203859.1">
    <property type="nucleotide sequence ID" value="NZ_CP088285.1"/>
</dbReference>
<feature type="transmembrane region" description="Helical" evidence="1">
    <location>
        <begin position="82"/>
        <end position="102"/>
    </location>
</feature>
<gene>
    <name evidence="2" type="ORF">HAP48_015585</name>
</gene>
<reference evidence="2" key="1">
    <citation type="submission" date="2020-06" db="EMBL/GenBank/DDBJ databases">
        <title>Whole Genome Sequence of Bradyrhizobium sp. Strain 1S1.</title>
        <authorList>
            <person name="Bromfield E.S.P."/>
            <person name="Cloutier S."/>
        </authorList>
    </citation>
    <scope>NUCLEOTIDE SEQUENCE [LARGE SCALE GENOMIC DNA]</scope>
    <source>
        <strain evidence="2">1S1</strain>
    </source>
</reference>
<comment type="caution">
    <text evidence="2">The sequence shown here is derived from an EMBL/GenBank/DDBJ whole genome shotgun (WGS) entry which is preliminary data.</text>
</comment>
<organism evidence="2">
    <name type="scientific">Bradyrhizobium septentrionale</name>
    <dbReference type="NCBI Taxonomy" id="1404411"/>
    <lineage>
        <taxon>Bacteria</taxon>
        <taxon>Pseudomonadati</taxon>
        <taxon>Pseudomonadota</taxon>
        <taxon>Alphaproteobacteria</taxon>
        <taxon>Hyphomicrobiales</taxon>
        <taxon>Nitrobacteraceae</taxon>
        <taxon>Bradyrhizobium</taxon>
    </lineage>
</organism>
<keyword evidence="1" id="KW-0812">Transmembrane</keyword>
<protein>
    <submittedName>
        <fullName evidence="2">Uncharacterized protein</fullName>
    </submittedName>
</protein>
<proteinExistence type="predicted"/>
<feature type="transmembrane region" description="Helical" evidence="1">
    <location>
        <begin position="21"/>
        <end position="49"/>
    </location>
</feature>
<keyword evidence="1" id="KW-0472">Membrane</keyword>
<name>A0A973VYU3_9BRAD</name>
<evidence type="ECO:0000313" key="2">
    <source>
        <dbReference type="EMBL" id="NVI44343.1"/>
    </source>
</evidence>
<feature type="transmembrane region" description="Helical" evidence="1">
    <location>
        <begin position="55"/>
        <end position="75"/>
    </location>
</feature>
<evidence type="ECO:0000256" key="1">
    <source>
        <dbReference type="SAM" id="Phobius"/>
    </source>
</evidence>
<keyword evidence="1" id="KW-1133">Transmembrane helix</keyword>
<dbReference type="EMBL" id="JAAOLE020000001">
    <property type="protein sequence ID" value="NVI44343.1"/>
    <property type="molecule type" value="Genomic_DNA"/>
</dbReference>
<accession>A0A973VYU3</accession>
<dbReference type="AlphaFoldDB" id="A0A973VYU3"/>